<evidence type="ECO:0000313" key="1">
    <source>
        <dbReference type="EMBL" id="OON19318.1"/>
    </source>
</evidence>
<accession>A0A1S8WXY5</accession>
<dbReference type="Proteomes" id="UP000243686">
    <property type="component" value="Unassembled WGS sequence"/>
</dbReference>
<dbReference type="EMBL" id="KV893416">
    <property type="protein sequence ID" value="OON19318.1"/>
    <property type="molecule type" value="Genomic_DNA"/>
</dbReference>
<evidence type="ECO:0000313" key="2">
    <source>
        <dbReference type="Proteomes" id="UP000243686"/>
    </source>
</evidence>
<keyword evidence="2" id="KW-1185">Reference proteome</keyword>
<sequence length="210" mass="22666">MYIFTGLGTNEVLFSPETGIVRVGGSEAITCVLKQTAEGTFSLQDTQSRADLISINETEHAIKPPVGQPAYTNYGSTKVTCTWTPQSDGQPLKKTLTVRILPKDLAGTIDGKTTGDLTLMAGDKRTLQCGLLPSDAAEKLNGLWNATADPAEAATIQIPEDHTKAEVLPPTEQGFLEVPGEFSVRCVFYSPENTVIHEFTQKVIVNQNVK</sequence>
<proteinExistence type="predicted"/>
<reference evidence="1 2" key="1">
    <citation type="submission" date="2015-03" db="EMBL/GenBank/DDBJ databases">
        <title>Draft genome of the nematode, Opisthorchis viverrini.</title>
        <authorList>
            <person name="Mitreva M."/>
        </authorList>
    </citation>
    <scope>NUCLEOTIDE SEQUENCE [LARGE SCALE GENOMIC DNA]</scope>
    <source>
        <strain evidence="1">Khon Kaen</strain>
    </source>
</reference>
<evidence type="ECO:0008006" key="3">
    <source>
        <dbReference type="Google" id="ProtNLM"/>
    </source>
</evidence>
<dbReference type="AlphaFoldDB" id="A0A1S8WXY5"/>
<organism evidence="1 2">
    <name type="scientific">Opisthorchis viverrini</name>
    <name type="common">Southeast Asian liver fluke</name>
    <dbReference type="NCBI Taxonomy" id="6198"/>
    <lineage>
        <taxon>Eukaryota</taxon>
        <taxon>Metazoa</taxon>
        <taxon>Spiralia</taxon>
        <taxon>Lophotrochozoa</taxon>
        <taxon>Platyhelminthes</taxon>
        <taxon>Trematoda</taxon>
        <taxon>Digenea</taxon>
        <taxon>Opisthorchiida</taxon>
        <taxon>Opisthorchiata</taxon>
        <taxon>Opisthorchiidae</taxon>
        <taxon>Opisthorchis</taxon>
    </lineage>
</organism>
<gene>
    <name evidence="1" type="ORF">X801_04817</name>
</gene>
<protein>
    <recommendedName>
        <fullName evidence="3">Ig-like domain-containing protein</fullName>
    </recommendedName>
</protein>
<name>A0A1S8WXY5_OPIVI</name>